<dbReference type="AlphaFoldDB" id="A0A168P361"/>
<dbReference type="EMBL" id="LT553587">
    <property type="protein sequence ID" value="SAM01685.1"/>
    <property type="molecule type" value="Genomic_DNA"/>
</dbReference>
<keyword evidence="1" id="KW-0812">Transmembrane</keyword>
<dbReference type="SUPFAM" id="SSF48317">
    <property type="entry name" value="Acid phosphatase/Vanadium-dependent haloperoxidase"/>
    <property type="match status" value="1"/>
</dbReference>
<dbReference type="InterPro" id="IPR000326">
    <property type="entry name" value="PAP2/HPO"/>
</dbReference>
<dbReference type="GO" id="GO:0042392">
    <property type="term" value="F:sphingosine-1-phosphate phosphatase activity"/>
    <property type="evidence" value="ECO:0007669"/>
    <property type="project" value="TreeGrafter"/>
</dbReference>
<dbReference type="Gene3D" id="1.20.144.10">
    <property type="entry name" value="Phosphatidic acid phosphatase type 2/haloperoxidase"/>
    <property type="match status" value="1"/>
</dbReference>
<keyword evidence="4" id="KW-1185">Reference proteome</keyword>
<dbReference type="STRING" id="4829.A0A168P361"/>
<dbReference type="OrthoDB" id="302705at2759"/>
<feature type="transmembrane region" description="Helical" evidence="1">
    <location>
        <begin position="113"/>
        <end position="140"/>
    </location>
</feature>
<reference evidence="3" key="1">
    <citation type="submission" date="2016-04" db="EMBL/GenBank/DDBJ databases">
        <authorList>
            <person name="Evans L.H."/>
            <person name="Alamgir A."/>
            <person name="Owens N."/>
            <person name="Weber N.D."/>
            <person name="Virtaneva K."/>
            <person name="Barbian K."/>
            <person name="Babar A."/>
            <person name="Rosenke K."/>
        </authorList>
    </citation>
    <scope>NUCLEOTIDE SEQUENCE [LARGE SCALE GENOMIC DNA]</scope>
    <source>
        <strain evidence="3">CBS 101.48</strain>
    </source>
</reference>
<name>A0A168P361_ABSGL</name>
<dbReference type="Proteomes" id="UP000078561">
    <property type="component" value="Unassembled WGS sequence"/>
</dbReference>
<keyword evidence="1" id="KW-1133">Transmembrane helix</keyword>
<evidence type="ECO:0000259" key="2">
    <source>
        <dbReference type="SMART" id="SM00014"/>
    </source>
</evidence>
<dbReference type="InterPro" id="IPR036938">
    <property type="entry name" value="PAP2/HPO_sf"/>
</dbReference>
<protein>
    <recommendedName>
        <fullName evidence="2">Phosphatidic acid phosphatase type 2/haloperoxidase domain-containing protein</fullName>
    </recommendedName>
</protein>
<dbReference type="InParanoid" id="A0A168P361"/>
<sequence>MDNILAVLAQTKFIVSLATFALILYTKSTHVIYFVIGFCWTAALAKSLKRLIAQSRPNKQPGYGMPSAHSQIIMFVSTYYQCAAYDKTPLLVGGVSLFALSVVWSRVQLKHHTISQVVVGALIGILSAILWYSAWSSLLFPRYFLKTMSYLVE</sequence>
<evidence type="ECO:0000313" key="4">
    <source>
        <dbReference type="Proteomes" id="UP000078561"/>
    </source>
</evidence>
<gene>
    <name evidence="3" type="primary">ABSGL_07434.1 scaffold 8890</name>
</gene>
<feature type="transmembrane region" description="Helical" evidence="1">
    <location>
        <begin position="7"/>
        <end position="25"/>
    </location>
</feature>
<evidence type="ECO:0000256" key="1">
    <source>
        <dbReference type="SAM" id="Phobius"/>
    </source>
</evidence>
<dbReference type="Pfam" id="PF01569">
    <property type="entry name" value="PAP2"/>
    <property type="match status" value="1"/>
</dbReference>
<proteinExistence type="predicted"/>
<accession>A0A168P361</accession>
<feature type="domain" description="Phosphatidic acid phosphatase type 2/haloperoxidase" evidence="2">
    <location>
        <begin position="31"/>
        <end position="132"/>
    </location>
</feature>
<evidence type="ECO:0000313" key="3">
    <source>
        <dbReference type="EMBL" id="SAM01685.1"/>
    </source>
</evidence>
<feature type="transmembrane region" description="Helical" evidence="1">
    <location>
        <begin position="90"/>
        <end position="107"/>
    </location>
</feature>
<dbReference type="PANTHER" id="PTHR14969">
    <property type="entry name" value="SPHINGOSINE-1-PHOSPHATE PHOSPHOHYDROLASE"/>
    <property type="match status" value="1"/>
</dbReference>
<dbReference type="PANTHER" id="PTHR14969:SF13">
    <property type="entry name" value="AT30094P"/>
    <property type="match status" value="1"/>
</dbReference>
<organism evidence="3">
    <name type="scientific">Absidia glauca</name>
    <name type="common">Pin mould</name>
    <dbReference type="NCBI Taxonomy" id="4829"/>
    <lineage>
        <taxon>Eukaryota</taxon>
        <taxon>Fungi</taxon>
        <taxon>Fungi incertae sedis</taxon>
        <taxon>Mucoromycota</taxon>
        <taxon>Mucoromycotina</taxon>
        <taxon>Mucoromycetes</taxon>
        <taxon>Mucorales</taxon>
        <taxon>Cunninghamellaceae</taxon>
        <taxon>Absidia</taxon>
    </lineage>
</organism>
<keyword evidence="1" id="KW-0472">Membrane</keyword>
<dbReference type="SMART" id="SM00014">
    <property type="entry name" value="acidPPc"/>
    <property type="match status" value="1"/>
</dbReference>